<organism evidence="13 14">
    <name type="scientific">Thamnidium elegans</name>
    <dbReference type="NCBI Taxonomy" id="101142"/>
    <lineage>
        <taxon>Eukaryota</taxon>
        <taxon>Fungi</taxon>
        <taxon>Fungi incertae sedis</taxon>
        <taxon>Mucoromycota</taxon>
        <taxon>Mucoromycotina</taxon>
        <taxon>Mucoromycetes</taxon>
        <taxon>Mucorales</taxon>
        <taxon>Mucorineae</taxon>
        <taxon>Mucoraceae</taxon>
        <taxon>Thamnidium</taxon>
    </lineage>
</organism>
<dbReference type="PANTHER" id="PTHR43895">
    <property type="entry name" value="CALCIUM/CALMODULIN-DEPENDENT PROTEIN KINASE KINASE-RELATED"/>
    <property type="match status" value="1"/>
</dbReference>
<dbReference type="PROSITE" id="PS00108">
    <property type="entry name" value="PROTEIN_KINASE_ST"/>
    <property type="match status" value="1"/>
</dbReference>
<dbReference type="GO" id="GO:0007165">
    <property type="term" value="P:signal transduction"/>
    <property type="evidence" value="ECO:0007669"/>
    <property type="project" value="TreeGrafter"/>
</dbReference>
<evidence type="ECO:0000256" key="11">
    <source>
        <dbReference type="SAM" id="MobiDB-lite"/>
    </source>
</evidence>
<comment type="catalytic activity">
    <reaction evidence="7">
        <text>L-threonyl-[protein] + ATP = O-phospho-L-threonyl-[protein] + ADP + H(+)</text>
        <dbReference type="Rhea" id="RHEA:46608"/>
        <dbReference type="Rhea" id="RHEA-COMP:11060"/>
        <dbReference type="Rhea" id="RHEA-COMP:11605"/>
        <dbReference type="ChEBI" id="CHEBI:15378"/>
        <dbReference type="ChEBI" id="CHEBI:30013"/>
        <dbReference type="ChEBI" id="CHEBI:30616"/>
        <dbReference type="ChEBI" id="CHEBI:61977"/>
        <dbReference type="ChEBI" id="CHEBI:456216"/>
        <dbReference type="EC" id="2.7.11.1"/>
    </reaction>
</comment>
<dbReference type="PROSITE" id="PS50011">
    <property type="entry name" value="PROTEIN_KINASE_DOM"/>
    <property type="match status" value="1"/>
</dbReference>
<dbReference type="PANTHER" id="PTHR43895:SF152">
    <property type="entry name" value="SERINE_THREONINE-PROTEIN KINASE TOS3"/>
    <property type="match status" value="1"/>
</dbReference>
<dbReference type="GO" id="GO:0050793">
    <property type="term" value="P:regulation of developmental process"/>
    <property type="evidence" value="ECO:0007669"/>
    <property type="project" value="UniProtKB-ARBA"/>
</dbReference>
<dbReference type="InterPro" id="IPR000719">
    <property type="entry name" value="Prot_kinase_dom"/>
</dbReference>
<evidence type="ECO:0000256" key="5">
    <source>
        <dbReference type="ARBA" id="ARBA00022777"/>
    </source>
</evidence>
<proteinExistence type="inferred from homology"/>
<evidence type="ECO:0000259" key="12">
    <source>
        <dbReference type="PROSITE" id="PS50011"/>
    </source>
</evidence>
<evidence type="ECO:0000256" key="2">
    <source>
        <dbReference type="ARBA" id="ARBA00022527"/>
    </source>
</evidence>
<feature type="compositionally biased region" description="Low complexity" evidence="11">
    <location>
        <begin position="454"/>
        <end position="466"/>
    </location>
</feature>
<comment type="caution">
    <text evidence="13">The sequence shown here is derived from an EMBL/GenBank/DDBJ whole genome shotgun (WGS) entry which is preliminary data.</text>
</comment>
<sequence length="498" mass="56345">MHNYGMDEKDSQPTKKSSFKRLSFFRQPSTQPTVLTTHVINKEYDTETGNKIINNFMILKEIGRGMHGKVKLAQDLDTGELVAIKIVDKQSRRRQLGYSALRAKSTDDSTPYLESEQKIRREIAILKKCIHPHVVRLREVIDDPTSRKIYLALEYMEGGEIIWREDDESNTPVLTAEESRQIFRDVVSGLDYLHYQGIIHRDIKPANLLLTKDGIVKISDFGVSYFNQQLAGGTSLEIYNDEIDRELAETAGTPAFFAPELCSSVENNHVDDKRITKAIDVWALGVTLYCLIFGQCPFTASTEFELFDIIPTQPLVFPRKQNTPIELIDLLNKLLEKDPNLRITLDQVKHHPWVIQDLVDPASWWKESDPKLYKTVHVTDDDVSRAVTLMDKLRKSIHRISSSLSNTFSRHASKSSLNNSLPDINPSPTTSIIAHPQPTTLATRDNNNNGWLPTSFTPSTCSSSSKESIRIHDDDDDKRSSGSSMSGLVVTFTRASEQ</sequence>
<dbReference type="FunFam" id="3.30.200.20:FF:000206">
    <property type="entry name" value="Serine/threonine-protein kinase Ssp1"/>
    <property type="match status" value="1"/>
</dbReference>
<dbReference type="InterPro" id="IPR011009">
    <property type="entry name" value="Kinase-like_dom_sf"/>
</dbReference>
<feature type="region of interest" description="Disordered" evidence="11">
    <location>
        <begin position="1"/>
        <end position="21"/>
    </location>
</feature>
<dbReference type="SUPFAM" id="SSF56112">
    <property type="entry name" value="Protein kinase-like (PK-like)"/>
    <property type="match status" value="1"/>
</dbReference>
<gene>
    <name evidence="13" type="ORF">INT48_007608</name>
</gene>
<evidence type="ECO:0000313" key="14">
    <source>
        <dbReference type="Proteomes" id="UP000613177"/>
    </source>
</evidence>
<dbReference type="GO" id="GO:0004674">
    <property type="term" value="F:protein serine/threonine kinase activity"/>
    <property type="evidence" value="ECO:0007669"/>
    <property type="project" value="UniProtKB-KW"/>
</dbReference>
<evidence type="ECO:0000256" key="9">
    <source>
        <dbReference type="PROSITE-ProRule" id="PRU10141"/>
    </source>
</evidence>
<evidence type="ECO:0000256" key="7">
    <source>
        <dbReference type="ARBA" id="ARBA00047899"/>
    </source>
</evidence>
<protein>
    <recommendedName>
        <fullName evidence="1">non-specific serine/threonine protein kinase</fullName>
        <ecNumber evidence="1">2.7.11.1</ecNumber>
    </recommendedName>
</protein>
<keyword evidence="2 10" id="KW-0723">Serine/threonine-protein kinase</keyword>
<dbReference type="FunFam" id="1.10.510.10:FF:000571">
    <property type="entry name" value="Maternal embryonic leucine zipper kinase"/>
    <property type="match status" value="1"/>
</dbReference>
<accession>A0A8H7VVK2</accession>
<dbReference type="GO" id="GO:0005524">
    <property type="term" value="F:ATP binding"/>
    <property type="evidence" value="ECO:0007669"/>
    <property type="project" value="UniProtKB-UniRule"/>
</dbReference>
<reference evidence="13" key="1">
    <citation type="submission" date="2021-01" db="EMBL/GenBank/DDBJ databases">
        <title>Metabolic potential, ecology and presence of endohyphal bacteria is reflected in genomic diversity of Mucoromycotina.</title>
        <authorList>
            <person name="Muszewska A."/>
            <person name="Okrasinska A."/>
            <person name="Steczkiewicz K."/>
            <person name="Drgas O."/>
            <person name="Orlowska M."/>
            <person name="Perlinska-Lenart U."/>
            <person name="Aleksandrzak-Piekarczyk T."/>
            <person name="Szatraj K."/>
            <person name="Zielenkiewicz U."/>
            <person name="Pilsyk S."/>
            <person name="Malc E."/>
            <person name="Mieczkowski P."/>
            <person name="Kruszewska J.S."/>
            <person name="Biernat P."/>
            <person name="Pawlowska J."/>
        </authorList>
    </citation>
    <scope>NUCLEOTIDE SEQUENCE</scope>
    <source>
        <strain evidence="13">WA0000018081</strain>
    </source>
</reference>
<keyword evidence="3" id="KW-0808">Transferase</keyword>
<name>A0A8H7VVK2_9FUNG</name>
<dbReference type="SMART" id="SM00220">
    <property type="entry name" value="S_TKc"/>
    <property type="match status" value="1"/>
</dbReference>
<evidence type="ECO:0000256" key="8">
    <source>
        <dbReference type="ARBA" id="ARBA00048679"/>
    </source>
</evidence>
<keyword evidence="5" id="KW-0418">Kinase</keyword>
<comment type="similarity">
    <text evidence="10">Belongs to the protein kinase superfamily.</text>
</comment>
<dbReference type="AlphaFoldDB" id="A0A8H7VVK2"/>
<feature type="compositionally biased region" description="Polar residues" evidence="11">
    <location>
        <begin position="408"/>
        <end position="452"/>
    </location>
</feature>
<evidence type="ECO:0000256" key="4">
    <source>
        <dbReference type="ARBA" id="ARBA00022741"/>
    </source>
</evidence>
<evidence type="ECO:0000256" key="3">
    <source>
        <dbReference type="ARBA" id="ARBA00022679"/>
    </source>
</evidence>
<feature type="compositionally biased region" description="Basic and acidic residues" evidence="11">
    <location>
        <begin position="1"/>
        <end position="13"/>
    </location>
</feature>
<feature type="domain" description="Protein kinase" evidence="12">
    <location>
        <begin position="56"/>
        <end position="354"/>
    </location>
</feature>
<feature type="region of interest" description="Disordered" evidence="11">
    <location>
        <begin position="408"/>
        <end position="498"/>
    </location>
</feature>
<dbReference type="PROSITE" id="PS00107">
    <property type="entry name" value="PROTEIN_KINASE_ATP"/>
    <property type="match status" value="1"/>
</dbReference>
<evidence type="ECO:0000256" key="10">
    <source>
        <dbReference type="RuleBase" id="RU000304"/>
    </source>
</evidence>
<feature type="compositionally biased region" description="Basic and acidic residues" evidence="11">
    <location>
        <begin position="467"/>
        <end position="480"/>
    </location>
</feature>
<dbReference type="EC" id="2.7.11.1" evidence="1"/>
<dbReference type="Proteomes" id="UP000613177">
    <property type="component" value="Unassembled WGS sequence"/>
</dbReference>
<feature type="binding site" evidence="9">
    <location>
        <position position="85"/>
    </location>
    <ligand>
        <name>ATP</name>
        <dbReference type="ChEBI" id="CHEBI:30616"/>
    </ligand>
</feature>
<dbReference type="Pfam" id="PF00069">
    <property type="entry name" value="Pkinase"/>
    <property type="match status" value="1"/>
</dbReference>
<dbReference type="OrthoDB" id="68483at2759"/>
<evidence type="ECO:0000256" key="1">
    <source>
        <dbReference type="ARBA" id="ARBA00012513"/>
    </source>
</evidence>
<keyword evidence="4 9" id="KW-0547">Nucleotide-binding</keyword>
<dbReference type="InterPro" id="IPR017441">
    <property type="entry name" value="Protein_kinase_ATP_BS"/>
</dbReference>
<keyword evidence="14" id="KW-1185">Reference proteome</keyword>
<evidence type="ECO:0000313" key="13">
    <source>
        <dbReference type="EMBL" id="KAG2233032.1"/>
    </source>
</evidence>
<dbReference type="CDD" id="cd14008">
    <property type="entry name" value="STKc_LKB1_CaMKK"/>
    <property type="match status" value="1"/>
</dbReference>
<keyword evidence="6 9" id="KW-0067">ATP-binding</keyword>
<dbReference type="InterPro" id="IPR008271">
    <property type="entry name" value="Ser/Thr_kinase_AS"/>
</dbReference>
<dbReference type="Gene3D" id="1.10.510.10">
    <property type="entry name" value="Transferase(Phosphotransferase) domain 1"/>
    <property type="match status" value="1"/>
</dbReference>
<dbReference type="EMBL" id="JAEPRE010000092">
    <property type="protein sequence ID" value="KAG2233032.1"/>
    <property type="molecule type" value="Genomic_DNA"/>
</dbReference>
<comment type="catalytic activity">
    <reaction evidence="8">
        <text>L-seryl-[protein] + ATP = O-phospho-L-seryl-[protein] + ADP + H(+)</text>
        <dbReference type="Rhea" id="RHEA:17989"/>
        <dbReference type="Rhea" id="RHEA-COMP:9863"/>
        <dbReference type="Rhea" id="RHEA-COMP:11604"/>
        <dbReference type="ChEBI" id="CHEBI:15378"/>
        <dbReference type="ChEBI" id="CHEBI:29999"/>
        <dbReference type="ChEBI" id="CHEBI:30616"/>
        <dbReference type="ChEBI" id="CHEBI:83421"/>
        <dbReference type="ChEBI" id="CHEBI:456216"/>
        <dbReference type="EC" id="2.7.11.1"/>
    </reaction>
</comment>
<evidence type="ECO:0000256" key="6">
    <source>
        <dbReference type="ARBA" id="ARBA00022840"/>
    </source>
</evidence>